<accession>A0A1F5G8R2</accession>
<evidence type="ECO:0000313" key="2">
    <source>
        <dbReference type="Proteomes" id="UP000177369"/>
    </source>
</evidence>
<organism evidence="1 2">
    <name type="scientific">Candidatus Curtissbacteria bacterium RIFCSPHIGHO2_02_FULL_40_16b</name>
    <dbReference type="NCBI Taxonomy" id="1797714"/>
    <lineage>
        <taxon>Bacteria</taxon>
        <taxon>Candidatus Curtissiibacteriota</taxon>
    </lineage>
</organism>
<comment type="caution">
    <text evidence="1">The sequence shown here is derived from an EMBL/GenBank/DDBJ whole genome shotgun (WGS) entry which is preliminary data.</text>
</comment>
<dbReference type="Proteomes" id="UP000177369">
    <property type="component" value="Unassembled WGS sequence"/>
</dbReference>
<reference evidence="1 2" key="1">
    <citation type="journal article" date="2016" name="Nat. Commun.">
        <title>Thousands of microbial genomes shed light on interconnected biogeochemical processes in an aquifer system.</title>
        <authorList>
            <person name="Anantharaman K."/>
            <person name="Brown C.T."/>
            <person name="Hug L.A."/>
            <person name="Sharon I."/>
            <person name="Castelle C.J."/>
            <person name="Probst A.J."/>
            <person name="Thomas B.C."/>
            <person name="Singh A."/>
            <person name="Wilkins M.J."/>
            <person name="Karaoz U."/>
            <person name="Brodie E.L."/>
            <person name="Williams K.H."/>
            <person name="Hubbard S.S."/>
            <person name="Banfield J.F."/>
        </authorList>
    </citation>
    <scope>NUCLEOTIDE SEQUENCE [LARGE SCALE GENOMIC DNA]</scope>
</reference>
<dbReference type="AlphaFoldDB" id="A0A1F5G8R2"/>
<protein>
    <submittedName>
        <fullName evidence="1">Uncharacterized protein</fullName>
    </submittedName>
</protein>
<sequence length="167" mass="19150">MVEAITPTEPVQITQDSRGARENPITFYDLPQDILEVEDVIFDTEDNVFVIEFGNKVLNLQLDQGRSFILARSGLFSYIGREKREGDTTRVYKVAREVMQRVAVYLHEPVLYSLFTANEGMEKWALDPNRGAGIFKWHSQAKAYRDNNRFFQSISVIDPEKLVLTSG</sequence>
<name>A0A1F5G8R2_9BACT</name>
<dbReference type="EMBL" id="MFBD01000034">
    <property type="protein sequence ID" value="OGD88248.1"/>
    <property type="molecule type" value="Genomic_DNA"/>
</dbReference>
<evidence type="ECO:0000313" key="1">
    <source>
        <dbReference type="EMBL" id="OGD88248.1"/>
    </source>
</evidence>
<proteinExistence type="predicted"/>
<dbReference type="STRING" id="1797714.A3D04_05105"/>
<gene>
    <name evidence="1" type="ORF">A3D04_05105</name>
</gene>